<dbReference type="PROSITE" id="PS00463">
    <property type="entry name" value="ZN2_CY6_FUNGAL_1"/>
    <property type="match status" value="1"/>
</dbReference>
<evidence type="ECO:0000256" key="3">
    <source>
        <dbReference type="ARBA" id="ARBA00023242"/>
    </source>
</evidence>
<dbReference type="PROSITE" id="PS51379">
    <property type="entry name" value="4FE4S_FER_2"/>
    <property type="match status" value="1"/>
</dbReference>
<keyword evidence="9" id="KW-1185">Reference proteome</keyword>
<feature type="transmembrane region" description="Helical" evidence="5">
    <location>
        <begin position="589"/>
        <end position="608"/>
    </location>
</feature>
<dbReference type="PANTHER" id="PTHR31001">
    <property type="entry name" value="UNCHARACTERIZED TRANSCRIPTIONAL REGULATORY PROTEIN"/>
    <property type="match status" value="1"/>
</dbReference>
<evidence type="ECO:0000256" key="5">
    <source>
        <dbReference type="SAM" id="Phobius"/>
    </source>
</evidence>
<feature type="domain" description="Zn(2)-C6 fungal-type" evidence="6">
    <location>
        <begin position="42"/>
        <end position="71"/>
    </location>
</feature>
<protein>
    <recommendedName>
        <fullName evidence="10">Zn(2)-C6 fungal-type domain-containing protein</fullName>
    </recommendedName>
</protein>
<dbReference type="SUPFAM" id="SSF57701">
    <property type="entry name" value="Zn2/Cys6 DNA-binding domain"/>
    <property type="match status" value="1"/>
</dbReference>
<dbReference type="GO" id="GO:0000981">
    <property type="term" value="F:DNA-binding transcription factor activity, RNA polymerase II-specific"/>
    <property type="evidence" value="ECO:0007669"/>
    <property type="project" value="InterPro"/>
</dbReference>
<feature type="compositionally biased region" description="Low complexity" evidence="4">
    <location>
        <begin position="736"/>
        <end position="761"/>
    </location>
</feature>
<dbReference type="Proteomes" id="UP001140091">
    <property type="component" value="Unassembled WGS sequence"/>
</dbReference>
<dbReference type="GO" id="GO:0005634">
    <property type="term" value="C:nucleus"/>
    <property type="evidence" value="ECO:0007669"/>
    <property type="project" value="UniProtKB-SubCell"/>
</dbReference>
<dbReference type="AlphaFoldDB" id="A0A9W8MFD8"/>
<dbReference type="GO" id="GO:0003677">
    <property type="term" value="F:DNA binding"/>
    <property type="evidence" value="ECO:0007669"/>
    <property type="project" value="InterPro"/>
</dbReference>
<feature type="region of interest" description="Disordered" evidence="4">
    <location>
        <begin position="207"/>
        <end position="243"/>
    </location>
</feature>
<feature type="non-terminal residue" evidence="8">
    <location>
        <position position="951"/>
    </location>
</feature>
<keyword evidence="2" id="KW-0479">Metal-binding</keyword>
<dbReference type="OrthoDB" id="424974at2759"/>
<keyword evidence="5" id="KW-0472">Membrane</keyword>
<gene>
    <name evidence="8" type="ORF">H1R20_g9292</name>
</gene>
<dbReference type="GO" id="GO:0006351">
    <property type="term" value="P:DNA-templated transcription"/>
    <property type="evidence" value="ECO:0007669"/>
    <property type="project" value="InterPro"/>
</dbReference>
<dbReference type="InterPro" id="IPR050613">
    <property type="entry name" value="Sec_Metabolite_Reg"/>
</dbReference>
<comment type="caution">
    <text evidence="8">The sequence shown here is derived from an EMBL/GenBank/DDBJ whole genome shotgun (WGS) entry which is preliminary data.</text>
</comment>
<name>A0A9W8MFD8_9AGAR</name>
<dbReference type="InterPro" id="IPR001138">
    <property type="entry name" value="Zn2Cys6_DnaBD"/>
</dbReference>
<feature type="domain" description="4Fe-4S ferredoxin-type" evidence="7">
    <location>
        <begin position="49"/>
        <end position="81"/>
    </location>
</feature>
<dbReference type="Pfam" id="PF00172">
    <property type="entry name" value="Zn_clus"/>
    <property type="match status" value="1"/>
</dbReference>
<dbReference type="SMART" id="SM00906">
    <property type="entry name" value="Fungal_trans"/>
    <property type="match status" value="1"/>
</dbReference>
<accession>A0A9W8MFD8</accession>
<dbReference type="PROSITE" id="PS50048">
    <property type="entry name" value="ZN2_CY6_FUNGAL_2"/>
    <property type="match status" value="1"/>
</dbReference>
<feature type="compositionally biased region" description="Polar residues" evidence="4">
    <location>
        <begin position="783"/>
        <end position="805"/>
    </location>
</feature>
<feature type="region of interest" description="Disordered" evidence="4">
    <location>
        <begin position="724"/>
        <end position="833"/>
    </location>
</feature>
<keyword evidence="5" id="KW-1133">Transmembrane helix</keyword>
<dbReference type="EMBL" id="JANBPK010000958">
    <property type="protein sequence ID" value="KAJ2927802.1"/>
    <property type="molecule type" value="Genomic_DNA"/>
</dbReference>
<sequence length="951" mass="104264">MPPEPTKAKLKRRSSRKELDEYRFDGTHARELEMKRNRGEVSCAECRRLKIKCDKQIPCQSCQRRGCVALCPNGSLSTGQGTRFVLAATEHLHRKISTLSDRVRQLEDALSTLQAKHSTEPHPLLAAELVSSEDKSSADDDLKMRDETISGESSKRGGSGQASSSGSNTGEIIDAFGTLSVSQHGVSRFFGPTGGSESLLLSNQESPDFDLVTSGSPSLSPPLAEGSSANASTPESLRDSRSPASVGELSLFSSAFPFTPLGQPTDVQDMIETTHLPILDTALTLADTYFSQVAWLFRGLTKGQIIDDMLPIIYKQKDPEPGEDYSGPHDLALIFMVFAIGSLVAQDAGHTSAQAEHYYQISRAALSLQPVLEKPSLVTIQSLHLIGIYTAMSGSDRSDSSMEMAWNCITLAAHLSQTIGLHRDSARWGLSPKIVRRRRVLFWDLFVAETWQSLNTGRPPTFSLHYIDCSFPESEDLDNISPEKKMDSEYELWSFKFAAEVVAEVTARTLTAEAPTYTTIMELDRKVREFPLPESMRKAAEEEAIIDHPENPLKSAYAPSFLASYRASSTILKLVIEQFNVWPNSSARFWTMWTFAFTAAVVFGTVVTRGPRSPLAKSAMKELEQACVLFSKASMYSVRATKALVCIQFSNIALTFLYLSFLYGYQPILKKLNEKAHYALQAAQSDPSGDNGLHWDIKQEDTDDELAIFAGHTRFVSVKKGAGTDAASTPTVQQHPTSGSTGSAVSTPSSTSASIPPSTSSYQTGTGMFHATPVVPQPRVHSHNANPGFSHRGSYSQPQSTSTIPVISIPEHVPSVSPDPSSMDTSGDGDHRDVRGAARQWSSYGGGPQQYTYTPPEPRGMVLPHQGYDWPPTGEDRIAGKWNITSINPLHLRYHPRPRVPAIRTIITPTTTPILTNTNNHINPSFSTSNPNITRCTLRSPLLRLRLEALL</sequence>
<dbReference type="Pfam" id="PF04082">
    <property type="entry name" value="Fungal_trans"/>
    <property type="match status" value="1"/>
</dbReference>
<keyword evidence="3" id="KW-0539">Nucleus</keyword>
<dbReference type="GO" id="GO:0008270">
    <property type="term" value="F:zinc ion binding"/>
    <property type="evidence" value="ECO:0007669"/>
    <property type="project" value="InterPro"/>
</dbReference>
<evidence type="ECO:0008006" key="10">
    <source>
        <dbReference type="Google" id="ProtNLM"/>
    </source>
</evidence>
<dbReference type="InterPro" id="IPR017896">
    <property type="entry name" value="4Fe4S_Fe-S-bd"/>
</dbReference>
<dbReference type="InterPro" id="IPR007219">
    <property type="entry name" value="XnlR_reg_dom"/>
</dbReference>
<proteinExistence type="predicted"/>
<evidence type="ECO:0000256" key="2">
    <source>
        <dbReference type="ARBA" id="ARBA00022723"/>
    </source>
</evidence>
<comment type="subcellular location">
    <subcellularLocation>
        <location evidence="1">Nucleus</location>
    </subcellularLocation>
</comment>
<feature type="compositionally biased region" description="Low complexity" evidence="4">
    <location>
        <begin position="161"/>
        <end position="170"/>
    </location>
</feature>
<feature type="region of interest" description="Disordered" evidence="4">
    <location>
        <begin position="148"/>
        <end position="170"/>
    </location>
</feature>
<dbReference type="SMART" id="SM00066">
    <property type="entry name" value="GAL4"/>
    <property type="match status" value="1"/>
</dbReference>
<keyword evidence="5" id="KW-0812">Transmembrane</keyword>
<dbReference type="Gene3D" id="4.10.240.10">
    <property type="entry name" value="Zn(2)-C6 fungal-type DNA-binding domain"/>
    <property type="match status" value="1"/>
</dbReference>
<dbReference type="CDD" id="cd12148">
    <property type="entry name" value="fungal_TF_MHR"/>
    <property type="match status" value="1"/>
</dbReference>
<feature type="transmembrane region" description="Helical" evidence="5">
    <location>
        <begin position="643"/>
        <end position="665"/>
    </location>
</feature>
<dbReference type="PANTHER" id="PTHR31001:SF56">
    <property type="entry name" value="ZN(2)-C6 FUNGAL-TYPE DOMAIN-CONTAINING PROTEIN"/>
    <property type="match status" value="1"/>
</dbReference>
<feature type="region of interest" description="Disordered" evidence="4">
    <location>
        <begin position="1"/>
        <end position="21"/>
    </location>
</feature>
<dbReference type="CDD" id="cd00067">
    <property type="entry name" value="GAL4"/>
    <property type="match status" value="1"/>
</dbReference>
<evidence type="ECO:0000313" key="8">
    <source>
        <dbReference type="EMBL" id="KAJ2927802.1"/>
    </source>
</evidence>
<organism evidence="8 9">
    <name type="scientific">Candolleomyces eurysporus</name>
    <dbReference type="NCBI Taxonomy" id="2828524"/>
    <lineage>
        <taxon>Eukaryota</taxon>
        <taxon>Fungi</taxon>
        <taxon>Dikarya</taxon>
        <taxon>Basidiomycota</taxon>
        <taxon>Agaricomycotina</taxon>
        <taxon>Agaricomycetes</taxon>
        <taxon>Agaricomycetidae</taxon>
        <taxon>Agaricales</taxon>
        <taxon>Agaricineae</taxon>
        <taxon>Psathyrellaceae</taxon>
        <taxon>Candolleomyces</taxon>
    </lineage>
</organism>
<evidence type="ECO:0000259" key="7">
    <source>
        <dbReference type="PROSITE" id="PS51379"/>
    </source>
</evidence>
<evidence type="ECO:0000256" key="4">
    <source>
        <dbReference type="SAM" id="MobiDB-lite"/>
    </source>
</evidence>
<reference evidence="8" key="1">
    <citation type="submission" date="2022-06" db="EMBL/GenBank/DDBJ databases">
        <title>Genome Sequence of Candolleomyces eurysporus.</title>
        <authorList>
            <person name="Buettner E."/>
        </authorList>
    </citation>
    <scope>NUCLEOTIDE SEQUENCE</scope>
    <source>
        <strain evidence="8">VTCC 930004</strain>
    </source>
</reference>
<feature type="compositionally biased region" description="Polar residues" evidence="4">
    <location>
        <begin position="726"/>
        <end position="735"/>
    </location>
</feature>
<evidence type="ECO:0000256" key="1">
    <source>
        <dbReference type="ARBA" id="ARBA00004123"/>
    </source>
</evidence>
<evidence type="ECO:0000259" key="6">
    <source>
        <dbReference type="PROSITE" id="PS50048"/>
    </source>
</evidence>
<dbReference type="InterPro" id="IPR036864">
    <property type="entry name" value="Zn2-C6_fun-type_DNA-bd_sf"/>
</dbReference>
<feature type="compositionally biased region" description="Low complexity" evidence="4">
    <location>
        <begin position="813"/>
        <end position="826"/>
    </location>
</feature>
<evidence type="ECO:0000313" key="9">
    <source>
        <dbReference type="Proteomes" id="UP001140091"/>
    </source>
</evidence>